<gene>
    <name evidence="7" type="ORF">C41B8_03251</name>
</gene>
<feature type="transmembrane region" description="Helical" evidence="6">
    <location>
        <begin position="345"/>
        <end position="363"/>
    </location>
</feature>
<comment type="subcellular location">
    <subcellularLocation>
        <location evidence="1">Membrane</location>
        <topology evidence="1">Multi-pass membrane protein</topology>
    </subcellularLocation>
</comment>
<dbReference type="PANTHER" id="PTHR30569">
    <property type="entry name" value="CYTOSINE TRANSPORTER CODB"/>
    <property type="match status" value="1"/>
</dbReference>
<evidence type="ECO:0000313" key="8">
    <source>
        <dbReference type="Proteomes" id="UP000028302"/>
    </source>
</evidence>
<feature type="transmembrane region" description="Helical" evidence="6">
    <location>
        <begin position="35"/>
        <end position="60"/>
    </location>
</feature>
<dbReference type="PATRIC" id="fig|1304275.5.peg.659"/>
<dbReference type="Proteomes" id="UP000028302">
    <property type="component" value="Unassembled WGS sequence"/>
</dbReference>
<feature type="transmembrane region" description="Helical" evidence="6">
    <location>
        <begin position="176"/>
        <end position="199"/>
    </location>
</feature>
<feature type="transmembrane region" description="Helical" evidence="6">
    <location>
        <begin position="242"/>
        <end position="268"/>
    </location>
</feature>
<dbReference type="InterPro" id="IPR001248">
    <property type="entry name" value="Pur-cyt_permease"/>
</dbReference>
<dbReference type="EMBL" id="APNK01000003">
    <property type="protein sequence ID" value="KEZ78599.1"/>
    <property type="molecule type" value="Genomic_DNA"/>
</dbReference>
<evidence type="ECO:0000256" key="6">
    <source>
        <dbReference type="SAM" id="Phobius"/>
    </source>
</evidence>
<dbReference type="OrthoDB" id="5444231at2"/>
<dbReference type="Pfam" id="PF02133">
    <property type="entry name" value="Transp_cyt_pur"/>
    <property type="match status" value="1"/>
</dbReference>
<comment type="similarity">
    <text evidence="2">Belongs to the purine-cytosine permease (2.A.39) family.</text>
</comment>
<dbReference type="NCBIfam" id="TIGR02358">
    <property type="entry name" value="thia_cytX"/>
    <property type="match status" value="1"/>
</dbReference>
<dbReference type="GO" id="GO:0005886">
    <property type="term" value="C:plasma membrane"/>
    <property type="evidence" value="ECO:0007669"/>
    <property type="project" value="TreeGrafter"/>
</dbReference>
<dbReference type="eggNOG" id="COG1457">
    <property type="taxonomic scope" value="Bacteria"/>
</dbReference>
<keyword evidence="8" id="KW-1185">Reference proteome</keyword>
<dbReference type="Gene3D" id="1.10.4160.10">
    <property type="entry name" value="Hydantoin permease"/>
    <property type="match status" value="1"/>
</dbReference>
<accession>A0A084IPG5</accession>
<keyword evidence="5 6" id="KW-0472">Membrane</keyword>
<dbReference type="AlphaFoldDB" id="A0A084IPG5"/>
<evidence type="ECO:0000256" key="1">
    <source>
        <dbReference type="ARBA" id="ARBA00004141"/>
    </source>
</evidence>
<dbReference type="RefSeq" id="WP_037334049.1">
    <property type="nucleotide sequence ID" value="NZ_APNK01000003.1"/>
</dbReference>
<evidence type="ECO:0000256" key="2">
    <source>
        <dbReference type="ARBA" id="ARBA00008974"/>
    </source>
</evidence>
<evidence type="ECO:0000256" key="5">
    <source>
        <dbReference type="ARBA" id="ARBA00023136"/>
    </source>
</evidence>
<feature type="transmembrane region" description="Helical" evidence="6">
    <location>
        <begin position="369"/>
        <end position="387"/>
    </location>
</feature>
<name>A0A084IPG5_SALHC</name>
<protein>
    <submittedName>
        <fullName evidence="7">Hydroxymethylpyrimidine transporter CytX</fullName>
    </submittedName>
</protein>
<evidence type="ECO:0000256" key="4">
    <source>
        <dbReference type="ARBA" id="ARBA00022989"/>
    </source>
</evidence>
<dbReference type="InterPro" id="IPR030191">
    <property type="entry name" value="CodB"/>
</dbReference>
<proteinExistence type="inferred from homology"/>
<feature type="transmembrane region" description="Helical" evidence="6">
    <location>
        <begin position="143"/>
        <end position="164"/>
    </location>
</feature>
<comment type="caution">
    <text evidence="7">The sequence shown here is derived from an EMBL/GenBank/DDBJ whole genome shotgun (WGS) entry which is preliminary data.</text>
</comment>
<keyword evidence="3 6" id="KW-0812">Transmembrane</keyword>
<keyword evidence="4 6" id="KW-1133">Transmembrane helix</keyword>
<feature type="transmembrane region" description="Helical" evidence="6">
    <location>
        <begin position="81"/>
        <end position="106"/>
    </location>
</feature>
<feature type="transmembrane region" description="Helical" evidence="6">
    <location>
        <begin position="313"/>
        <end position="333"/>
    </location>
</feature>
<feature type="transmembrane region" description="Helical" evidence="6">
    <location>
        <begin position="118"/>
        <end position="136"/>
    </location>
</feature>
<dbReference type="PANTHER" id="PTHR30569:SF0">
    <property type="entry name" value="CYTOSINE PERMEASE"/>
    <property type="match status" value="1"/>
</dbReference>
<dbReference type="GO" id="GO:0015209">
    <property type="term" value="F:cytosine transmembrane transporter activity"/>
    <property type="evidence" value="ECO:0007669"/>
    <property type="project" value="InterPro"/>
</dbReference>
<feature type="transmembrane region" description="Helical" evidence="6">
    <location>
        <begin position="211"/>
        <end position="236"/>
    </location>
</feature>
<feature type="transmembrane region" description="Helical" evidence="6">
    <location>
        <begin position="289"/>
        <end position="307"/>
    </location>
</feature>
<dbReference type="InterPro" id="IPR012732">
    <property type="entry name" value="Thia_CytX"/>
</dbReference>
<organism evidence="7 8">
    <name type="scientific">Salinisphaera hydrothermalis (strain C41B8)</name>
    <dbReference type="NCBI Taxonomy" id="1304275"/>
    <lineage>
        <taxon>Bacteria</taxon>
        <taxon>Pseudomonadati</taxon>
        <taxon>Pseudomonadota</taxon>
        <taxon>Gammaproteobacteria</taxon>
        <taxon>Salinisphaerales</taxon>
        <taxon>Salinisphaeraceae</taxon>
        <taxon>Salinisphaera</taxon>
    </lineage>
</organism>
<evidence type="ECO:0000313" key="7">
    <source>
        <dbReference type="EMBL" id="KEZ78599.1"/>
    </source>
</evidence>
<sequence length="397" mass="41255">MRLSSDAPFFLLWFGAAVSLSEMLAGTLLAPLGWVHGLIAIVLGHVIGTTLLVFAGLIGSREKQSAMGTAGAAFGSAGRRLFAALNVVQLIGWTAIMLATGARQFAGLATHLADVGPVWLWIGVFGVLVAAWSLFARAGIGRLNTIAVTLLLALLLVVFVRLFFVDAPLAAPAGSGAMRFGAALELVVVMPLSWLPLVADYNRHARRGGAAAVFTWLGYGIGSAWMYAIGLLMALHFGGLDLAALVGGVPAVLAALAVILLSTVTTTFMDTYSAGVSAHHVAGGGAPRWLALLMTAIGTIVALAVPIAAYESFLYTIGALFSPLYAVVLARYFLLGERRDEPGVFAWPALGVWAIGVASYYGFLALDTPIGATLPSFAVTAALYVATRRVSALVPAS</sequence>
<evidence type="ECO:0000256" key="3">
    <source>
        <dbReference type="ARBA" id="ARBA00022692"/>
    </source>
</evidence>
<reference evidence="7 8" key="1">
    <citation type="submission" date="2013-03" db="EMBL/GenBank/DDBJ databases">
        <title>Salinisphaera hydrothermalis C41B8 Genome Sequencing.</title>
        <authorList>
            <person name="Li C."/>
            <person name="Lai Q."/>
            <person name="Shao Z."/>
        </authorList>
    </citation>
    <scope>NUCLEOTIDE SEQUENCE [LARGE SCALE GENOMIC DNA]</scope>
    <source>
        <strain evidence="7 8">C41B8</strain>
    </source>
</reference>
<dbReference type="STRING" id="1304275.C41B8_03251"/>